<proteinExistence type="predicted"/>
<protein>
    <submittedName>
        <fullName evidence="2">ATP-binding protein</fullName>
    </submittedName>
</protein>
<feature type="domain" description="Histidine kinase/HSP90-like ATPase" evidence="1">
    <location>
        <begin position="30"/>
        <end position="146"/>
    </location>
</feature>
<dbReference type="Gene3D" id="3.30.565.10">
    <property type="entry name" value="Histidine kinase-like ATPase, C-terminal domain"/>
    <property type="match status" value="1"/>
</dbReference>
<dbReference type="Pfam" id="PF13581">
    <property type="entry name" value="HATPase_c_2"/>
    <property type="match status" value="1"/>
</dbReference>
<dbReference type="GO" id="GO:0005524">
    <property type="term" value="F:ATP binding"/>
    <property type="evidence" value="ECO:0007669"/>
    <property type="project" value="UniProtKB-KW"/>
</dbReference>
<evidence type="ECO:0000313" key="3">
    <source>
        <dbReference type="Proteomes" id="UP000772181"/>
    </source>
</evidence>
<dbReference type="SUPFAM" id="SSF55874">
    <property type="entry name" value="ATPase domain of HSP90 chaperone/DNA topoisomerase II/histidine kinase"/>
    <property type="match status" value="1"/>
</dbReference>
<evidence type="ECO:0000313" key="2">
    <source>
        <dbReference type="EMBL" id="MBI4595773.1"/>
    </source>
</evidence>
<reference evidence="2" key="1">
    <citation type="submission" date="2020-07" db="EMBL/GenBank/DDBJ databases">
        <title>Huge and variable diversity of episymbiotic CPR bacteria and DPANN archaea in groundwater ecosystems.</title>
        <authorList>
            <person name="He C.Y."/>
            <person name="Keren R."/>
            <person name="Whittaker M."/>
            <person name="Farag I.F."/>
            <person name="Doudna J."/>
            <person name="Cate J.H.D."/>
            <person name="Banfield J.F."/>
        </authorList>
    </citation>
    <scope>NUCLEOTIDE SEQUENCE</scope>
    <source>
        <strain evidence="2">NC_groundwater_1482_Ag_S-0.65um_47_24</strain>
    </source>
</reference>
<keyword evidence="2" id="KW-0547">Nucleotide-binding</keyword>
<dbReference type="EMBL" id="JACQWF010000239">
    <property type="protein sequence ID" value="MBI4595773.1"/>
    <property type="molecule type" value="Genomic_DNA"/>
</dbReference>
<gene>
    <name evidence="2" type="ORF">HY730_05265</name>
</gene>
<dbReference type="InterPro" id="IPR036890">
    <property type="entry name" value="HATPase_C_sf"/>
</dbReference>
<comment type="caution">
    <text evidence="2">The sequence shown here is derived from an EMBL/GenBank/DDBJ whole genome shotgun (WGS) entry which is preliminary data.</text>
</comment>
<name>A0A933GKY1_UNCTE</name>
<dbReference type="Proteomes" id="UP000772181">
    <property type="component" value="Unassembled WGS sequence"/>
</dbReference>
<evidence type="ECO:0000259" key="1">
    <source>
        <dbReference type="Pfam" id="PF13581"/>
    </source>
</evidence>
<accession>A0A933GKY1</accession>
<sequence length="152" mass="16855">MQDEEVFQNKRVLFSCCFDIKGRDFVGAGEVASRVKTFLKEANIDPVIIRRIAIATYEAEINIVCYAKKGVLTLTILPELVHINLKDEGAGIPDIELAMKEGYSTATEEIRELGFGAGMGLPNIKKNADTFCITSELDKGTLLEMVFYLNNT</sequence>
<dbReference type="InterPro" id="IPR003594">
    <property type="entry name" value="HATPase_dom"/>
</dbReference>
<dbReference type="AlphaFoldDB" id="A0A933GKY1"/>
<organism evidence="2 3">
    <name type="scientific">Tectimicrobiota bacterium</name>
    <dbReference type="NCBI Taxonomy" id="2528274"/>
    <lineage>
        <taxon>Bacteria</taxon>
        <taxon>Pseudomonadati</taxon>
        <taxon>Nitrospinota/Tectimicrobiota group</taxon>
        <taxon>Candidatus Tectimicrobiota</taxon>
    </lineage>
</organism>
<keyword evidence="2" id="KW-0067">ATP-binding</keyword>